<evidence type="ECO:0000256" key="3">
    <source>
        <dbReference type="ARBA" id="ARBA00022552"/>
    </source>
</evidence>
<evidence type="ECO:0000256" key="6">
    <source>
        <dbReference type="ARBA" id="ARBA00022759"/>
    </source>
</evidence>
<keyword evidence="5 9" id="KW-0479">Metal-binding</keyword>
<evidence type="ECO:0000256" key="2">
    <source>
        <dbReference type="ARBA" id="ARBA00022517"/>
    </source>
</evidence>
<name>A0ABT1YE02_9BACL</name>
<evidence type="ECO:0000256" key="7">
    <source>
        <dbReference type="ARBA" id="ARBA00022801"/>
    </source>
</evidence>
<keyword evidence="4 9" id="KW-0540">Nuclease</keyword>
<feature type="binding site" evidence="9">
    <location>
        <position position="166"/>
    </location>
    <ligand>
        <name>Zn(2+)</name>
        <dbReference type="ChEBI" id="CHEBI:29105"/>
        <note>catalytic</note>
    </ligand>
</feature>
<dbReference type="PROSITE" id="PS01306">
    <property type="entry name" value="UPF0054"/>
    <property type="match status" value="1"/>
</dbReference>
<keyword evidence="7 9" id="KW-0378">Hydrolase</keyword>
<accession>A0ABT1YE02</accession>
<dbReference type="Gene3D" id="3.40.390.30">
    <property type="entry name" value="Metalloproteases ('zincins'), catalytic domain"/>
    <property type="match status" value="1"/>
</dbReference>
<evidence type="ECO:0000256" key="4">
    <source>
        <dbReference type="ARBA" id="ARBA00022722"/>
    </source>
</evidence>
<reference evidence="11 12" key="1">
    <citation type="submission" date="2022-08" db="EMBL/GenBank/DDBJ databases">
        <title>Paenibacillus endoradicis sp. nov., Paenibacillus radicibacter sp. nov and Paenibacillus pararadicis sp. nov., three cold-adapted plant growth-promoting bacteria isolated from root of Larix gmelinii in Great Khingan.</title>
        <authorList>
            <person name="Xue H."/>
        </authorList>
    </citation>
    <scope>NUCLEOTIDE SEQUENCE [LARGE SCALE GENOMIC DNA]</scope>
    <source>
        <strain evidence="11 12">N5-1-1-5</strain>
    </source>
</reference>
<dbReference type="InterPro" id="IPR002036">
    <property type="entry name" value="YbeY"/>
</dbReference>
<dbReference type="InterPro" id="IPR020549">
    <property type="entry name" value="YbeY_CS"/>
</dbReference>
<keyword evidence="2 9" id="KW-0690">Ribosome biogenesis</keyword>
<comment type="cofactor">
    <cofactor evidence="9">
        <name>Zn(2+)</name>
        <dbReference type="ChEBI" id="CHEBI:29105"/>
    </cofactor>
    <text evidence="9">Binds 1 zinc ion.</text>
</comment>
<evidence type="ECO:0000313" key="12">
    <source>
        <dbReference type="Proteomes" id="UP001300012"/>
    </source>
</evidence>
<organism evidence="11 12">
    <name type="scientific">Paenibacillus radicis</name>
    <name type="common">ex Xue et al. 2023</name>
    <dbReference type="NCBI Taxonomy" id="2972489"/>
    <lineage>
        <taxon>Bacteria</taxon>
        <taxon>Bacillati</taxon>
        <taxon>Bacillota</taxon>
        <taxon>Bacilli</taxon>
        <taxon>Bacillales</taxon>
        <taxon>Paenibacillaceae</taxon>
        <taxon>Paenibacillus</taxon>
    </lineage>
</organism>
<evidence type="ECO:0000256" key="1">
    <source>
        <dbReference type="ARBA" id="ARBA00010875"/>
    </source>
</evidence>
<dbReference type="PANTHER" id="PTHR46986">
    <property type="entry name" value="ENDORIBONUCLEASE YBEY, CHLOROPLASTIC"/>
    <property type="match status" value="1"/>
</dbReference>
<keyword evidence="6 9" id="KW-0255">Endonuclease</keyword>
<dbReference type="Proteomes" id="UP001300012">
    <property type="component" value="Unassembled WGS sequence"/>
</dbReference>
<gene>
    <name evidence="9 11" type="primary">ybeY</name>
    <name evidence="11" type="ORF">NV381_09420</name>
</gene>
<evidence type="ECO:0000313" key="11">
    <source>
        <dbReference type="EMBL" id="MCR8631421.1"/>
    </source>
</evidence>
<keyword evidence="12" id="KW-1185">Reference proteome</keyword>
<sequence>MSLRLEWNSEQNEFEISPEFVAKLELLLRLAGEAEQVDEGEVALTFVDDAEIHRLNKEYRGIDKPTDVLSFAMQEVGDDELEIIFDEDDFVQNDDLSDAEKLDKSGEADEELEEDSDELDEDEEAMFEEPLGDIIISVPRAIAQSEDYGHSVERELGFLFVHGFLHLIGYDHQDEESEKEMFAKQEQILQQAGLLR</sequence>
<dbReference type="SUPFAM" id="SSF55486">
    <property type="entry name" value="Metalloproteases ('zincins'), catalytic domain"/>
    <property type="match status" value="1"/>
</dbReference>
<feature type="compositionally biased region" description="Basic and acidic residues" evidence="10">
    <location>
        <begin position="98"/>
        <end position="107"/>
    </location>
</feature>
<keyword evidence="9" id="KW-0963">Cytoplasm</keyword>
<feature type="binding site" evidence="9">
    <location>
        <position position="172"/>
    </location>
    <ligand>
        <name>Zn(2+)</name>
        <dbReference type="ChEBI" id="CHEBI:29105"/>
        <note>catalytic</note>
    </ligand>
</feature>
<dbReference type="RefSeq" id="WP_258213027.1">
    <property type="nucleotide sequence ID" value="NZ_JANQBD010000006.1"/>
</dbReference>
<keyword evidence="3 9" id="KW-0698">rRNA processing</keyword>
<comment type="subcellular location">
    <subcellularLocation>
        <location evidence="9">Cytoplasm</location>
    </subcellularLocation>
</comment>
<evidence type="ECO:0000256" key="8">
    <source>
        <dbReference type="ARBA" id="ARBA00022833"/>
    </source>
</evidence>
<protein>
    <recommendedName>
        <fullName evidence="9">Endoribonuclease YbeY</fullName>
        <ecNumber evidence="9">3.1.-.-</ecNumber>
    </recommendedName>
</protein>
<dbReference type="EC" id="3.1.-.-" evidence="9"/>
<dbReference type="NCBIfam" id="TIGR00043">
    <property type="entry name" value="rRNA maturation RNase YbeY"/>
    <property type="match status" value="1"/>
</dbReference>
<dbReference type="HAMAP" id="MF_00009">
    <property type="entry name" value="Endoribonucl_YbeY"/>
    <property type="match status" value="1"/>
</dbReference>
<feature type="compositionally biased region" description="Acidic residues" evidence="10">
    <location>
        <begin position="108"/>
        <end position="120"/>
    </location>
</feature>
<comment type="similarity">
    <text evidence="1 9">Belongs to the endoribonuclease YbeY family.</text>
</comment>
<comment type="caution">
    <text evidence="11">The sequence shown here is derived from an EMBL/GenBank/DDBJ whole genome shotgun (WGS) entry which is preliminary data.</text>
</comment>
<dbReference type="InterPro" id="IPR023091">
    <property type="entry name" value="MetalPrtase_cat_dom_sf_prd"/>
</dbReference>
<evidence type="ECO:0000256" key="10">
    <source>
        <dbReference type="SAM" id="MobiDB-lite"/>
    </source>
</evidence>
<dbReference type="PANTHER" id="PTHR46986:SF1">
    <property type="entry name" value="ENDORIBONUCLEASE YBEY, CHLOROPLASTIC"/>
    <property type="match status" value="1"/>
</dbReference>
<dbReference type="Pfam" id="PF02130">
    <property type="entry name" value="YbeY"/>
    <property type="match status" value="1"/>
</dbReference>
<feature type="binding site" evidence="9">
    <location>
        <position position="162"/>
    </location>
    <ligand>
        <name>Zn(2+)</name>
        <dbReference type="ChEBI" id="CHEBI:29105"/>
        <note>catalytic</note>
    </ligand>
</feature>
<evidence type="ECO:0000256" key="9">
    <source>
        <dbReference type="HAMAP-Rule" id="MF_00009"/>
    </source>
</evidence>
<dbReference type="EMBL" id="JANQBD010000006">
    <property type="protein sequence ID" value="MCR8631421.1"/>
    <property type="molecule type" value="Genomic_DNA"/>
</dbReference>
<feature type="region of interest" description="Disordered" evidence="10">
    <location>
        <begin position="98"/>
        <end position="120"/>
    </location>
</feature>
<evidence type="ECO:0000256" key="5">
    <source>
        <dbReference type="ARBA" id="ARBA00022723"/>
    </source>
</evidence>
<keyword evidence="8 9" id="KW-0862">Zinc</keyword>
<comment type="function">
    <text evidence="9">Single strand-specific metallo-endoribonuclease involved in late-stage 70S ribosome quality control and in maturation of the 3' terminus of the 16S rRNA.</text>
</comment>
<proteinExistence type="inferred from homology"/>